<feature type="transmembrane region" description="Helical" evidence="5">
    <location>
        <begin position="420"/>
        <end position="445"/>
    </location>
</feature>
<feature type="transmembrane region" description="Helical" evidence="5">
    <location>
        <begin position="241"/>
        <end position="266"/>
    </location>
</feature>
<keyword evidence="3 5" id="KW-1133">Transmembrane helix</keyword>
<dbReference type="EMBL" id="MU001631">
    <property type="protein sequence ID" value="KAF2487204.1"/>
    <property type="molecule type" value="Genomic_DNA"/>
</dbReference>
<keyword evidence="2 5" id="KW-0812">Transmembrane</keyword>
<feature type="transmembrane region" description="Helical" evidence="5">
    <location>
        <begin position="396"/>
        <end position="414"/>
    </location>
</feature>
<evidence type="ECO:0000256" key="2">
    <source>
        <dbReference type="ARBA" id="ARBA00022692"/>
    </source>
</evidence>
<dbReference type="PANTHER" id="PTHR23502:SF23">
    <property type="entry name" value="FLUCONAZOLE RESISTANCE PROTEIN 1"/>
    <property type="match status" value="1"/>
</dbReference>
<dbReference type="GeneID" id="54471577"/>
<dbReference type="InterPro" id="IPR020846">
    <property type="entry name" value="MFS_dom"/>
</dbReference>
<keyword evidence="4 5" id="KW-0472">Membrane</keyword>
<evidence type="ECO:0000256" key="4">
    <source>
        <dbReference type="ARBA" id="ARBA00023136"/>
    </source>
</evidence>
<keyword evidence="8" id="KW-1185">Reference proteome</keyword>
<feature type="transmembrane region" description="Helical" evidence="5">
    <location>
        <begin position="172"/>
        <end position="194"/>
    </location>
</feature>
<feature type="transmembrane region" description="Helical" evidence="5">
    <location>
        <begin position="457"/>
        <end position="476"/>
    </location>
</feature>
<dbReference type="PROSITE" id="PS50850">
    <property type="entry name" value="MFS"/>
    <property type="match status" value="1"/>
</dbReference>
<dbReference type="PANTHER" id="PTHR23502">
    <property type="entry name" value="MAJOR FACILITATOR SUPERFAMILY"/>
    <property type="match status" value="1"/>
</dbReference>
<feature type="transmembrane region" description="Helical" evidence="5">
    <location>
        <begin position="149"/>
        <end position="166"/>
    </location>
</feature>
<evidence type="ECO:0000313" key="7">
    <source>
        <dbReference type="EMBL" id="KAF2487204.1"/>
    </source>
</evidence>
<feature type="transmembrane region" description="Helical" evidence="5">
    <location>
        <begin position="118"/>
        <end position="137"/>
    </location>
</feature>
<feature type="domain" description="Major facilitator superfamily (MFS) profile" evidence="6">
    <location>
        <begin position="80"/>
        <end position="521"/>
    </location>
</feature>
<dbReference type="Gene3D" id="1.20.1250.20">
    <property type="entry name" value="MFS general substrate transporter like domains"/>
    <property type="match status" value="1"/>
</dbReference>
<evidence type="ECO:0000256" key="1">
    <source>
        <dbReference type="ARBA" id="ARBA00004141"/>
    </source>
</evidence>
<organism evidence="7 8">
    <name type="scientific">Neohortaea acidophila</name>
    <dbReference type="NCBI Taxonomy" id="245834"/>
    <lineage>
        <taxon>Eukaryota</taxon>
        <taxon>Fungi</taxon>
        <taxon>Dikarya</taxon>
        <taxon>Ascomycota</taxon>
        <taxon>Pezizomycotina</taxon>
        <taxon>Dothideomycetes</taxon>
        <taxon>Dothideomycetidae</taxon>
        <taxon>Mycosphaerellales</taxon>
        <taxon>Teratosphaeriaceae</taxon>
        <taxon>Neohortaea</taxon>
    </lineage>
</organism>
<evidence type="ECO:0000259" key="6">
    <source>
        <dbReference type="PROSITE" id="PS50850"/>
    </source>
</evidence>
<gene>
    <name evidence="7" type="ORF">BDY17DRAFT_244879</name>
</gene>
<dbReference type="InterPro" id="IPR036259">
    <property type="entry name" value="MFS_trans_sf"/>
</dbReference>
<dbReference type="InterPro" id="IPR011701">
    <property type="entry name" value="MFS"/>
</dbReference>
<sequence>MLDIFRDSFVGQATRILTRHRFCRYPEDDPTFVLREEVSKLSVPRPTEDSEKREDPVVTWYDATDPENPQNWGAVKKSWVSLLLLLYTFSVYIGSSLYTASEADISDIYHVSPVASAVGLSIYVIGYGIGPLLWSPLSEIPAIGRNHPYCFTYIIFVLLCIPLAFVENFAGVLVLRFLLGFFGSPCLATAGASYGDFWSGGKMPYVIALWGGGATLGPALGPVVGNFAVAAKGWRWSTWELLWLSGPTLILMLLSLPETSSSTILYRRARRLQTITGRSDIRSESMVTQANMKPREIAVFALVKPWEINALDPAVLFSTFYTALIYGIYYSFFESFPLVYRDVYHFDQGALGLAFLSVLTGLLIAVSVYVAYFYFIADPWMAKQDEIPPEARLWPGLIATFLIPIGLFIFAWTSRTSVPWIASMIGVATSMCGVFIITQCMFIYLPFTYPTYSGSLFAANGFARAMFAAGAVLFAYPMFESLGVPDGVSLLAALTCACCVGIYILYYRGAAMRKRSKFAVS</sequence>
<dbReference type="RefSeq" id="XP_033593773.1">
    <property type="nucleotide sequence ID" value="XM_033730575.1"/>
</dbReference>
<feature type="transmembrane region" description="Helical" evidence="5">
    <location>
        <begin position="488"/>
        <end position="507"/>
    </location>
</feature>
<dbReference type="Pfam" id="PF07690">
    <property type="entry name" value="MFS_1"/>
    <property type="match status" value="1"/>
</dbReference>
<comment type="subcellular location">
    <subcellularLocation>
        <location evidence="1">Membrane</location>
        <topology evidence="1">Multi-pass membrane protein</topology>
    </subcellularLocation>
</comment>
<dbReference type="AlphaFoldDB" id="A0A6A6Q5F5"/>
<protein>
    <submittedName>
        <fullName evidence="7">Major facilitator superfamily domain-containing protein</fullName>
    </submittedName>
</protein>
<proteinExistence type="predicted"/>
<feature type="transmembrane region" description="Helical" evidence="5">
    <location>
        <begin position="314"/>
        <end position="333"/>
    </location>
</feature>
<evidence type="ECO:0000256" key="3">
    <source>
        <dbReference type="ARBA" id="ARBA00022989"/>
    </source>
</evidence>
<dbReference type="CDD" id="cd17323">
    <property type="entry name" value="MFS_Tpo1_MDR_like"/>
    <property type="match status" value="1"/>
</dbReference>
<dbReference type="GO" id="GO:0015244">
    <property type="term" value="F:fluconazole transmembrane transporter activity"/>
    <property type="evidence" value="ECO:0007669"/>
    <property type="project" value="TreeGrafter"/>
</dbReference>
<name>A0A6A6Q5F5_9PEZI</name>
<dbReference type="GO" id="GO:0005886">
    <property type="term" value="C:plasma membrane"/>
    <property type="evidence" value="ECO:0007669"/>
    <property type="project" value="TreeGrafter"/>
</dbReference>
<reference evidence="7" key="1">
    <citation type="journal article" date="2020" name="Stud. Mycol.">
        <title>101 Dothideomycetes genomes: a test case for predicting lifestyles and emergence of pathogens.</title>
        <authorList>
            <person name="Haridas S."/>
            <person name="Albert R."/>
            <person name="Binder M."/>
            <person name="Bloem J."/>
            <person name="Labutti K."/>
            <person name="Salamov A."/>
            <person name="Andreopoulos B."/>
            <person name="Baker S."/>
            <person name="Barry K."/>
            <person name="Bills G."/>
            <person name="Bluhm B."/>
            <person name="Cannon C."/>
            <person name="Castanera R."/>
            <person name="Culley D."/>
            <person name="Daum C."/>
            <person name="Ezra D."/>
            <person name="Gonzalez J."/>
            <person name="Henrissat B."/>
            <person name="Kuo A."/>
            <person name="Liang C."/>
            <person name="Lipzen A."/>
            <person name="Lutzoni F."/>
            <person name="Magnuson J."/>
            <person name="Mondo S."/>
            <person name="Nolan M."/>
            <person name="Ohm R."/>
            <person name="Pangilinan J."/>
            <person name="Park H.-J."/>
            <person name="Ramirez L."/>
            <person name="Alfaro M."/>
            <person name="Sun H."/>
            <person name="Tritt A."/>
            <person name="Yoshinaga Y."/>
            <person name="Zwiers L.-H."/>
            <person name="Turgeon B."/>
            <person name="Goodwin S."/>
            <person name="Spatafora J."/>
            <person name="Crous P."/>
            <person name="Grigoriev I."/>
        </authorList>
    </citation>
    <scope>NUCLEOTIDE SEQUENCE</scope>
    <source>
        <strain evidence="7">CBS 113389</strain>
    </source>
</reference>
<feature type="transmembrane region" description="Helical" evidence="5">
    <location>
        <begin position="79"/>
        <end position="98"/>
    </location>
</feature>
<dbReference type="GO" id="GO:1990961">
    <property type="term" value="P:xenobiotic detoxification by transmembrane export across the plasma membrane"/>
    <property type="evidence" value="ECO:0007669"/>
    <property type="project" value="TreeGrafter"/>
</dbReference>
<dbReference type="OrthoDB" id="3357846at2759"/>
<evidence type="ECO:0000256" key="5">
    <source>
        <dbReference type="SAM" id="Phobius"/>
    </source>
</evidence>
<dbReference type="SUPFAM" id="SSF103473">
    <property type="entry name" value="MFS general substrate transporter"/>
    <property type="match status" value="1"/>
</dbReference>
<accession>A0A6A6Q5F5</accession>
<dbReference type="Proteomes" id="UP000799767">
    <property type="component" value="Unassembled WGS sequence"/>
</dbReference>
<evidence type="ECO:0000313" key="8">
    <source>
        <dbReference type="Proteomes" id="UP000799767"/>
    </source>
</evidence>
<feature type="transmembrane region" description="Helical" evidence="5">
    <location>
        <begin position="353"/>
        <end position="375"/>
    </location>
</feature>
<feature type="transmembrane region" description="Helical" evidence="5">
    <location>
        <begin position="206"/>
        <end position="229"/>
    </location>
</feature>